<accession>A0A564VHQ6</accession>
<gene>
    <name evidence="14" type="ORF">RSSSTS7063_02387</name>
</gene>
<evidence type="ECO:0000256" key="9">
    <source>
        <dbReference type="ARBA" id="ARBA00024867"/>
    </source>
</evidence>
<proteinExistence type="predicted"/>
<dbReference type="Pfam" id="PF17853">
    <property type="entry name" value="GGDEF_2"/>
    <property type="match status" value="1"/>
</dbReference>
<dbReference type="SUPFAM" id="SSF52172">
    <property type="entry name" value="CheY-like"/>
    <property type="match status" value="1"/>
</dbReference>
<keyword evidence="5" id="KW-0902">Two-component regulatory system</keyword>
<keyword evidence="15" id="KW-1185">Reference proteome</keyword>
<dbReference type="Pfam" id="PF00072">
    <property type="entry name" value="Response_reg"/>
    <property type="match status" value="1"/>
</dbReference>
<dbReference type="InterPro" id="IPR018060">
    <property type="entry name" value="HTH_AraC"/>
</dbReference>
<name>A0A564VHQ6_9FIRM</name>
<dbReference type="GO" id="GO:0005737">
    <property type="term" value="C:cytoplasm"/>
    <property type="evidence" value="ECO:0007669"/>
    <property type="project" value="UniProtKB-SubCell"/>
</dbReference>
<dbReference type="RefSeq" id="WP_144092725.1">
    <property type="nucleotide sequence ID" value="NZ_CABHMX010000015.1"/>
</dbReference>
<dbReference type="InterPro" id="IPR018062">
    <property type="entry name" value="HTH_AraC-typ_CS"/>
</dbReference>
<keyword evidence="11" id="KW-0175">Coiled coil</keyword>
<dbReference type="InterPro" id="IPR001789">
    <property type="entry name" value="Sig_transdc_resp-reg_receiver"/>
</dbReference>
<feature type="domain" description="HTH araC/xylS-type" evidence="12">
    <location>
        <begin position="435"/>
        <end position="533"/>
    </location>
</feature>
<dbReference type="PANTHER" id="PTHR42713:SF3">
    <property type="entry name" value="TRANSCRIPTIONAL REGULATORY PROTEIN HPTR"/>
    <property type="match status" value="1"/>
</dbReference>
<dbReference type="Gene3D" id="1.10.10.60">
    <property type="entry name" value="Homeodomain-like"/>
    <property type="match status" value="2"/>
</dbReference>
<reference evidence="14 15" key="1">
    <citation type="submission" date="2019-07" db="EMBL/GenBank/DDBJ databases">
        <authorList>
            <person name="Hibberd C M."/>
            <person name="Gehrig L. J."/>
            <person name="Chang H.-W."/>
            <person name="Venkatesh S."/>
        </authorList>
    </citation>
    <scope>NUCLEOTIDE SEQUENCE [LARGE SCALE GENOMIC DNA]</scope>
    <source>
        <strain evidence="14">Blautia_luti_SSTS_Bg7063</strain>
    </source>
</reference>
<sequence length="535" mass="62391">MLKVIIADDEPKVNLLLQKIVDWEKLGYQIAGTANDGERALQLIEEEKPDVLMTDIRMPGVDGMELIRRAKEIRPDLVFIVVSGYRQFEYAQTALKYGVTDYLLKPVNAEELTQLLIRIREEEEKKKRLDTWTASVDRQLRENEWKKREQLVDNLREYAQENRELNGYESLNQEYGCDFHEGIYQVIIIKPDIPSAEEHEDAYRIMMKRSLSVVQKALEQFADESAAAVHAEGIMVVIYKEKYDPVQLRQFLTRVRREIENQRDLFWGIIVTMAMGGEKHRIQELPQSMKEAVQLCKNRITGGKGGWLSWDDGDNVTKEDYEMLPEERKYFQEIGEYLDSKKISMEVARTEGIMTARRASGSQIYDCYMEISDAVLTGIRQNEKLDIDKIRKALIYGFYRCTTTSEVFGLLRKYTCDLIENFEKKKETKEQKPITEAKKYIQEHYLEPLKLEDVSKHIGFNATYFSSVFKKETGKNFLDYVTELRMNKAKQLLCSGEMSVNDVAEAVGYQDLKYFSRLFKKNAGISPSDYKKMYQ</sequence>
<evidence type="ECO:0000256" key="11">
    <source>
        <dbReference type="SAM" id="Coils"/>
    </source>
</evidence>
<dbReference type="Pfam" id="PF12833">
    <property type="entry name" value="HTH_18"/>
    <property type="match status" value="1"/>
</dbReference>
<evidence type="ECO:0000256" key="7">
    <source>
        <dbReference type="ARBA" id="ARBA00023125"/>
    </source>
</evidence>
<comment type="subcellular location">
    <subcellularLocation>
        <location evidence="1">Cytoplasm</location>
    </subcellularLocation>
</comment>
<evidence type="ECO:0000256" key="2">
    <source>
        <dbReference type="ARBA" id="ARBA00018672"/>
    </source>
</evidence>
<evidence type="ECO:0000313" key="14">
    <source>
        <dbReference type="EMBL" id="VUX32156.1"/>
    </source>
</evidence>
<dbReference type="InterPro" id="IPR009057">
    <property type="entry name" value="Homeodomain-like_sf"/>
</dbReference>
<comment type="function">
    <text evidence="9">May play the central regulatory role in sporulation. It may be an element of the effector pathway responsible for the activation of sporulation genes in response to nutritional stress. Spo0A may act in concert with spo0H (a sigma factor) to control the expression of some genes that are critical to the sporulation process.</text>
</comment>
<dbReference type="EMBL" id="CABHNW010000019">
    <property type="protein sequence ID" value="VUX32156.1"/>
    <property type="molecule type" value="Genomic_DNA"/>
</dbReference>
<protein>
    <recommendedName>
        <fullName evidence="2">Stage 0 sporulation protein A homolog</fullName>
    </recommendedName>
</protein>
<feature type="modified residue" description="4-aspartylphosphate" evidence="10">
    <location>
        <position position="55"/>
    </location>
</feature>
<evidence type="ECO:0000256" key="1">
    <source>
        <dbReference type="ARBA" id="ARBA00004496"/>
    </source>
</evidence>
<dbReference type="InterPro" id="IPR041522">
    <property type="entry name" value="CdaR_GGDEF"/>
</dbReference>
<dbReference type="PROSITE" id="PS01124">
    <property type="entry name" value="HTH_ARAC_FAMILY_2"/>
    <property type="match status" value="1"/>
</dbReference>
<keyword evidence="4 10" id="KW-0597">Phosphoprotein</keyword>
<dbReference type="AlphaFoldDB" id="A0A564VHQ6"/>
<organism evidence="14 15">
    <name type="scientific">Blautia luti</name>
    <dbReference type="NCBI Taxonomy" id="89014"/>
    <lineage>
        <taxon>Bacteria</taxon>
        <taxon>Bacillati</taxon>
        <taxon>Bacillota</taxon>
        <taxon>Clostridia</taxon>
        <taxon>Lachnospirales</taxon>
        <taxon>Lachnospiraceae</taxon>
        <taxon>Blautia</taxon>
    </lineage>
</organism>
<evidence type="ECO:0000256" key="8">
    <source>
        <dbReference type="ARBA" id="ARBA00023163"/>
    </source>
</evidence>
<dbReference type="GO" id="GO:0000160">
    <property type="term" value="P:phosphorelay signal transduction system"/>
    <property type="evidence" value="ECO:0007669"/>
    <property type="project" value="UniProtKB-KW"/>
</dbReference>
<feature type="coiled-coil region" evidence="11">
    <location>
        <begin position="109"/>
        <end position="168"/>
    </location>
</feature>
<evidence type="ECO:0000256" key="5">
    <source>
        <dbReference type="ARBA" id="ARBA00023012"/>
    </source>
</evidence>
<dbReference type="SUPFAM" id="SSF46689">
    <property type="entry name" value="Homeodomain-like"/>
    <property type="match status" value="2"/>
</dbReference>
<evidence type="ECO:0000256" key="4">
    <source>
        <dbReference type="ARBA" id="ARBA00022553"/>
    </source>
</evidence>
<evidence type="ECO:0000259" key="13">
    <source>
        <dbReference type="PROSITE" id="PS50110"/>
    </source>
</evidence>
<evidence type="ECO:0000313" key="15">
    <source>
        <dbReference type="Proteomes" id="UP000408482"/>
    </source>
</evidence>
<keyword evidence="8" id="KW-0804">Transcription</keyword>
<dbReference type="InterPro" id="IPR020449">
    <property type="entry name" value="Tscrpt_reg_AraC-type_HTH"/>
</dbReference>
<dbReference type="SMART" id="SM00342">
    <property type="entry name" value="HTH_ARAC"/>
    <property type="match status" value="1"/>
</dbReference>
<dbReference type="GO" id="GO:0043565">
    <property type="term" value="F:sequence-specific DNA binding"/>
    <property type="evidence" value="ECO:0007669"/>
    <property type="project" value="InterPro"/>
</dbReference>
<dbReference type="PROSITE" id="PS50110">
    <property type="entry name" value="RESPONSE_REGULATORY"/>
    <property type="match status" value="1"/>
</dbReference>
<dbReference type="CDD" id="cd17536">
    <property type="entry name" value="REC_YesN-like"/>
    <property type="match status" value="1"/>
</dbReference>
<keyword evidence="6" id="KW-0805">Transcription regulation</keyword>
<keyword evidence="7" id="KW-0238">DNA-binding</keyword>
<dbReference type="InterPro" id="IPR051552">
    <property type="entry name" value="HptR"/>
</dbReference>
<keyword evidence="3" id="KW-0963">Cytoplasm</keyword>
<evidence type="ECO:0000259" key="12">
    <source>
        <dbReference type="PROSITE" id="PS01124"/>
    </source>
</evidence>
<dbReference type="GO" id="GO:0003700">
    <property type="term" value="F:DNA-binding transcription factor activity"/>
    <property type="evidence" value="ECO:0007669"/>
    <property type="project" value="InterPro"/>
</dbReference>
<dbReference type="PANTHER" id="PTHR42713">
    <property type="entry name" value="HISTIDINE KINASE-RELATED"/>
    <property type="match status" value="1"/>
</dbReference>
<dbReference type="Proteomes" id="UP000408482">
    <property type="component" value="Unassembled WGS sequence"/>
</dbReference>
<dbReference type="Gene3D" id="3.40.50.2300">
    <property type="match status" value="1"/>
</dbReference>
<dbReference type="InterPro" id="IPR011006">
    <property type="entry name" value="CheY-like_superfamily"/>
</dbReference>
<dbReference type="SMART" id="SM00448">
    <property type="entry name" value="REC"/>
    <property type="match status" value="1"/>
</dbReference>
<evidence type="ECO:0000256" key="10">
    <source>
        <dbReference type="PROSITE-ProRule" id="PRU00169"/>
    </source>
</evidence>
<evidence type="ECO:0000256" key="3">
    <source>
        <dbReference type="ARBA" id="ARBA00022490"/>
    </source>
</evidence>
<feature type="domain" description="Response regulatory" evidence="13">
    <location>
        <begin position="3"/>
        <end position="120"/>
    </location>
</feature>
<dbReference type="PRINTS" id="PR00032">
    <property type="entry name" value="HTHARAC"/>
</dbReference>
<evidence type="ECO:0000256" key="6">
    <source>
        <dbReference type="ARBA" id="ARBA00023015"/>
    </source>
</evidence>
<dbReference type="PROSITE" id="PS00041">
    <property type="entry name" value="HTH_ARAC_FAMILY_1"/>
    <property type="match status" value="1"/>
</dbReference>